<dbReference type="EMBL" id="QNUE01000006">
    <property type="protein sequence ID" value="REC67260.1"/>
    <property type="molecule type" value="Genomic_DNA"/>
</dbReference>
<comment type="caution">
    <text evidence="1">The sequence shown here is derived from an EMBL/GenBank/DDBJ whole genome shotgun (WGS) entry which is preliminary data.</text>
</comment>
<dbReference type="AlphaFoldDB" id="A0A3D9CNF5"/>
<evidence type="ECO:0000313" key="1">
    <source>
        <dbReference type="EMBL" id="REC67260.1"/>
    </source>
</evidence>
<accession>A0A3D9CNF5</accession>
<sequence length="489" mass="55580">MSRTRIVKGTYNKISNENHNMYSQESIISRAMKWISEKGNAKGVSHNTPSDPPPSEIKAKCIVHFRSKNGWQGEDYGFDWMRLGETSNFGDVDYENIIAKQYTDATYTTLERNINEYDGSFKKAPVLYSKLKQIYGVYSIPWKKKADGTLENYYCSWLSLYPSQIKDSKTNQLTASNFKNTKAVLSLNIEVDEEPDVLKFKENKFFKISPMEISPKTKGKHNLKDFVTIECLEEFSNDQVIEVIAVKKDNAGIETSEVAGRLKVWANHAAKRKKTKFLIIELKTPELTPGATSKTGNSVGQKELFENYLRQALIEADVETETIDVSTDSHFKAGGKYVIGGKIAAYYQPSGNAPSGFVTLQNYIYDKLKTQLKNNKIPEAKYDNHYIAIYLGESGGFVDASNHVVALNGYSNGRFVVLFPTKNNQTAAHEFLHSFALPHSFTNSEADAKAQFTYEYAKTENIMDYSHHIPETRYNLWKWQWMIANTNTK</sequence>
<reference evidence="1 2" key="1">
    <citation type="journal article" date="2007" name="Int. J. Syst. Evol. Microbiol.">
        <title>Chryseobacterium flavum sp. nov., isolated from polluted soil.</title>
        <authorList>
            <person name="Zhou Y."/>
            <person name="Dong J."/>
            <person name="Wang X."/>
            <person name="Huang X."/>
            <person name="Zhang K.Y."/>
            <person name="Zhang Y.Q."/>
            <person name="Guo Y.F."/>
            <person name="Lai R."/>
            <person name="Li W.J."/>
        </authorList>
    </citation>
    <scope>NUCLEOTIDE SEQUENCE [LARGE SCALE GENOMIC DNA]</scope>
    <source>
        <strain evidence="1 2">KCTC 12877</strain>
    </source>
</reference>
<proteinExistence type="predicted"/>
<evidence type="ECO:0000313" key="2">
    <source>
        <dbReference type="Proteomes" id="UP000256769"/>
    </source>
</evidence>
<dbReference type="OrthoDB" id="6717961at2"/>
<keyword evidence="2" id="KW-1185">Reference proteome</keyword>
<protein>
    <submittedName>
        <fullName evidence="1">Uncharacterized protein</fullName>
    </submittedName>
</protein>
<name>A0A3D9CNF5_9FLAO</name>
<gene>
    <name evidence="1" type="ORF">DRF59_10040</name>
</gene>
<dbReference type="RefSeq" id="WP_115959228.1">
    <property type="nucleotide sequence ID" value="NZ_CBCRVL010000008.1"/>
</dbReference>
<organism evidence="1 2">
    <name type="scientific">Chryseobacterium flavum</name>
    <dbReference type="NCBI Taxonomy" id="415851"/>
    <lineage>
        <taxon>Bacteria</taxon>
        <taxon>Pseudomonadati</taxon>
        <taxon>Bacteroidota</taxon>
        <taxon>Flavobacteriia</taxon>
        <taxon>Flavobacteriales</taxon>
        <taxon>Weeksellaceae</taxon>
        <taxon>Chryseobacterium group</taxon>
        <taxon>Chryseobacterium</taxon>
    </lineage>
</organism>
<dbReference type="SUPFAM" id="SSF55486">
    <property type="entry name" value="Metalloproteases ('zincins'), catalytic domain"/>
    <property type="match status" value="1"/>
</dbReference>
<dbReference type="Proteomes" id="UP000256769">
    <property type="component" value="Unassembled WGS sequence"/>
</dbReference>